<keyword evidence="7" id="KW-0443">Lipid metabolism</keyword>
<evidence type="ECO:0000259" key="10">
    <source>
        <dbReference type="Pfam" id="PF17048"/>
    </source>
</evidence>
<feature type="binding site" evidence="6">
    <location>
        <position position="502"/>
    </location>
    <ligand>
        <name>Zn(2+)</name>
        <dbReference type="ChEBI" id="CHEBI:29105"/>
    </ligand>
</feature>
<keyword evidence="7" id="KW-0746">Sphingolipid metabolism</keyword>
<dbReference type="GO" id="GO:0042759">
    <property type="term" value="P:long-chain fatty acid biosynthetic process"/>
    <property type="evidence" value="ECO:0007669"/>
    <property type="project" value="TreeGrafter"/>
</dbReference>
<dbReference type="AlphaFoldDB" id="A0AAV1YPN4"/>
<dbReference type="GO" id="GO:0005576">
    <property type="term" value="C:extracellular region"/>
    <property type="evidence" value="ECO:0007669"/>
    <property type="project" value="TreeGrafter"/>
</dbReference>
<comment type="caution">
    <text evidence="11">The sequence shown here is derived from an EMBL/GenBank/DDBJ whole genome shotgun (WGS) entry which is preliminary data.</text>
</comment>
<dbReference type="Gene3D" id="2.60.40.2300">
    <property type="entry name" value="Neutral/alkaline non-lysosomal ceramidase, C-terminal domain"/>
    <property type="match status" value="1"/>
</dbReference>
<proteinExistence type="inferred from homology"/>
<feature type="domain" description="Neutral/alkaline non-lysosomal ceramidase C-terminal" evidence="10">
    <location>
        <begin position="540"/>
        <end position="695"/>
    </location>
</feature>
<evidence type="ECO:0000256" key="7">
    <source>
        <dbReference type="RuleBase" id="RU366019"/>
    </source>
</evidence>
<evidence type="ECO:0000259" key="9">
    <source>
        <dbReference type="Pfam" id="PF04734"/>
    </source>
</evidence>
<evidence type="ECO:0000256" key="1">
    <source>
        <dbReference type="ARBA" id="ARBA00009835"/>
    </source>
</evidence>
<dbReference type="Pfam" id="PF17048">
    <property type="entry name" value="Ceramidse_alk_C"/>
    <property type="match status" value="1"/>
</dbReference>
<dbReference type="Pfam" id="PF04734">
    <property type="entry name" value="Ceramidase_alk"/>
    <property type="match status" value="1"/>
</dbReference>
<evidence type="ECO:0000256" key="4">
    <source>
        <dbReference type="ARBA" id="ARBA00022801"/>
    </source>
</evidence>
<feature type="binding site" evidence="6">
    <location>
        <position position="116"/>
    </location>
    <ligand>
        <name>Zn(2+)</name>
        <dbReference type="ChEBI" id="CHEBI:29105"/>
    </ligand>
</feature>
<sequence>MKMFEGFVFVCAFLLLSGSRAEKDVYNIGIGIADITGPAADINMMGYAKVSQVTRGIHTRQYSRAFVISDNSSRVALVSIDSGMVSHIVKMEVVKALKEKFGELYTEENVMITATHTHATPGGHLQYLLYLIPSQGFIRQTFFSLVKGIVKSVERAHDNMQPGHIYWNTGEVYNASINRSPTAYENNPEEEKNRYEENVDRTMFLLKFTDIYEKPLGMINWFAVHPTSMNSSNHLISSDNKGAASLMFEQLMNGDEALPGKGPFVAAFAQSNAGDVSPNILGARCPSDPSETCDIETSTCKAGKERCIAVGPGQDMFESTWIIGRRQYKVAKELFKTAYQRVSGPILFIHQFIDMSNIELESNGTERRITCKPAMGFSFAAGTIDCPGEFDFLQGTTKGSTLWNIVVDFIRRPSKEMKACQAPKPILLATGEMSLPYKWQPDVVPTQILQLGNVAILGVPAEITTMAGRRLREAVLKVLEDSSLRNDIQVVISSLSNAYSSYVTTFEEYQLQRYEGASTMYGPHTLEAYIRQFEMLADHILLREDVDPGLEPDNLLGQQLSFKLNVMFDGSRRGRKFGDVIDDALRRYKAGSTVKVSFVSGHPRNDMMLERSFLQVERWNNDTQAWDVVATDGNWETKYFWQRTNTLIGESKSTVVWDIPVTAKPGRYRIRHFGNSKNILQILKPYTGSSREFEVVSQ</sequence>
<reference evidence="11 12" key="1">
    <citation type="submission" date="2024-04" db="EMBL/GenBank/DDBJ databases">
        <authorList>
            <person name="Rising A."/>
            <person name="Reimegard J."/>
            <person name="Sonavane S."/>
            <person name="Akerstrom W."/>
            <person name="Nylinder S."/>
            <person name="Hedman E."/>
            <person name="Kallberg Y."/>
        </authorList>
    </citation>
    <scope>NUCLEOTIDE SEQUENCE [LARGE SCALE GENOMIC DNA]</scope>
</reference>
<feature type="binding site" evidence="6">
    <location>
        <position position="225"/>
    </location>
    <ligand>
        <name>Zn(2+)</name>
        <dbReference type="ChEBI" id="CHEBI:29105"/>
    </ligand>
</feature>
<evidence type="ECO:0000256" key="8">
    <source>
        <dbReference type="SAM" id="SignalP"/>
    </source>
</evidence>
<feature type="active site" description="Nucleophile" evidence="5">
    <location>
        <position position="277"/>
    </location>
</feature>
<evidence type="ECO:0000256" key="3">
    <source>
        <dbReference type="ARBA" id="ARBA00019235"/>
    </source>
</evidence>
<dbReference type="InterPro" id="IPR031329">
    <property type="entry name" value="NEUT/ALK_ceramidase_N"/>
</dbReference>
<feature type="binding site" evidence="6">
    <location>
        <position position="462"/>
    </location>
    <ligand>
        <name>Zn(2+)</name>
        <dbReference type="ChEBI" id="CHEBI:29105"/>
    </ligand>
</feature>
<evidence type="ECO:0000256" key="6">
    <source>
        <dbReference type="PIRSR" id="PIRSR606823-2"/>
    </source>
</evidence>
<dbReference type="GO" id="GO:0016020">
    <property type="term" value="C:membrane"/>
    <property type="evidence" value="ECO:0007669"/>
    <property type="project" value="GOC"/>
</dbReference>
<feature type="domain" description="Neutral/alkaline non-lysosomal ceramidase N-terminal" evidence="9">
    <location>
        <begin position="26"/>
        <end position="530"/>
    </location>
</feature>
<accession>A0AAV1YPN4</accession>
<dbReference type="EMBL" id="CAXIEN010000001">
    <property type="protein sequence ID" value="CAL1260864.1"/>
    <property type="molecule type" value="Genomic_DNA"/>
</dbReference>
<keyword evidence="6" id="KW-0862">Zinc</keyword>
<dbReference type="GO" id="GO:0046872">
    <property type="term" value="F:metal ion binding"/>
    <property type="evidence" value="ECO:0007669"/>
    <property type="project" value="UniProtKB-KW"/>
</dbReference>
<keyword evidence="12" id="KW-1185">Reference proteome</keyword>
<feature type="signal peptide" evidence="8">
    <location>
        <begin position="1"/>
        <end position="21"/>
    </location>
</feature>
<dbReference type="PANTHER" id="PTHR12670:SF1">
    <property type="entry name" value="NEUTRAL CERAMIDASE"/>
    <property type="match status" value="1"/>
</dbReference>
<keyword evidence="4 7" id="KW-0378">Hydrolase</keyword>
<comment type="similarity">
    <text evidence="1 7">Belongs to the neutral ceramidase family.</text>
</comment>
<gene>
    <name evidence="11" type="ORF">LARSCL_LOCUS81</name>
</gene>
<dbReference type="EC" id="3.5.1.23" evidence="2 7"/>
<comment type="cofactor">
    <cofactor evidence="6">
        <name>Zn(2+)</name>
        <dbReference type="ChEBI" id="CHEBI:29105"/>
    </cofactor>
    <text evidence="6">Binds 1 zinc ion per subunit.</text>
</comment>
<evidence type="ECO:0000313" key="12">
    <source>
        <dbReference type="Proteomes" id="UP001497382"/>
    </source>
</evidence>
<feature type="chain" id="PRO_5043606645" description="Neutral ceramidase" evidence="8">
    <location>
        <begin position="22"/>
        <end position="698"/>
    </location>
</feature>
<dbReference type="PANTHER" id="PTHR12670">
    <property type="entry name" value="CERAMIDASE"/>
    <property type="match status" value="1"/>
</dbReference>
<protein>
    <recommendedName>
        <fullName evidence="3 7">Neutral ceramidase</fullName>
        <ecNumber evidence="2 7">3.5.1.23</ecNumber>
    </recommendedName>
</protein>
<dbReference type="InterPro" id="IPR038445">
    <property type="entry name" value="NCDase_C_sf"/>
</dbReference>
<name>A0AAV1YPN4_9ARAC</name>
<dbReference type="InterPro" id="IPR031331">
    <property type="entry name" value="NEUT/ALK_ceramidase_C"/>
</dbReference>
<evidence type="ECO:0000256" key="2">
    <source>
        <dbReference type="ARBA" id="ARBA00011891"/>
    </source>
</evidence>
<evidence type="ECO:0000256" key="5">
    <source>
        <dbReference type="PIRSR" id="PIRSR606823-1"/>
    </source>
</evidence>
<keyword evidence="8" id="KW-0732">Signal</keyword>
<keyword evidence="6" id="KW-0479">Metal-binding</keyword>
<comment type="catalytic activity">
    <reaction evidence="7">
        <text>an N-acylsphing-4-enine + H2O = sphing-4-enine + a fatty acid</text>
        <dbReference type="Rhea" id="RHEA:20856"/>
        <dbReference type="ChEBI" id="CHEBI:15377"/>
        <dbReference type="ChEBI" id="CHEBI:28868"/>
        <dbReference type="ChEBI" id="CHEBI:52639"/>
        <dbReference type="ChEBI" id="CHEBI:57756"/>
        <dbReference type="EC" id="3.5.1.23"/>
    </reaction>
</comment>
<dbReference type="GO" id="GO:0046512">
    <property type="term" value="P:sphingosine biosynthetic process"/>
    <property type="evidence" value="ECO:0007669"/>
    <property type="project" value="TreeGrafter"/>
</dbReference>
<organism evidence="11 12">
    <name type="scientific">Larinioides sclopetarius</name>
    <dbReference type="NCBI Taxonomy" id="280406"/>
    <lineage>
        <taxon>Eukaryota</taxon>
        <taxon>Metazoa</taxon>
        <taxon>Ecdysozoa</taxon>
        <taxon>Arthropoda</taxon>
        <taxon>Chelicerata</taxon>
        <taxon>Arachnida</taxon>
        <taxon>Araneae</taxon>
        <taxon>Araneomorphae</taxon>
        <taxon>Entelegynae</taxon>
        <taxon>Araneoidea</taxon>
        <taxon>Araneidae</taxon>
        <taxon>Larinioides</taxon>
    </lineage>
</organism>
<evidence type="ECO:0000313" key="11">
    <source>
        <dbReference type="EMBL" id="CAL1260864.1"/>
    </source>
</evidence>
<dbReference type="Proteomes" id="UP001497382">
    <property type="component" value="Unassembled WGS sequence"/>
</dbReference>
<dbReference type="GO" id="GO:0046514">
    <property type="term" value="P:ceramide catabolic process"/>
    <property type="evidence" value="ECO:0007669"/>
    <property type="project" value="InterPro"/>
</dbReference>
<dbReference type="GO" id="GO:0017040">
    <property type="term" value="F:N-acylsphingosine amidohydrolase activity"/>
    <property type="evidence" value="ECO:0007669"/>
    <property type="project" value="UniProtKB-UniRule"/>
</dbReference>
<dbReference type="InterPro" id="IPR006823">
    <property type="entry name" value="Ceramidase_alk"/>
</dbReference>